<evidence type="ECO:0000256" key="3">
    <source>
        <dbReference type="ARBA" id="ARBA00012918"/>
    </source>
</evidence>
<feature type="binding site" evidence="6">
    <location>
        <position position="243"/>
    </location>
    <ligand>
        <name>substrate</name>
    </ligand>
</feature>
<dbReference type="InterPro" id="IPR012338">
    <property type="entry name" value="Beta-lactam/transpept-like"/>
</dbReference>
<dbReference type="SUPFAM" id="SSF56601">
    <property type="entry name" value="beta-lactamase/transpeptidase-like"/>
    <property type="match status" value="1"/>
</dbReference>
<organism evidence="7 8">
    <name type="scientific">Sandaracinus amylolyticus</name>
    <dbReference type="NCBI Taxonomy" id="927083"/>
    <lineage>
        <taxon>Bacteria</taxon>
        <taxon>Pseudomonadati</taxon>
        <taxon>Myxococcota</taxon>
        <taxon>Polyangia</taxon>
        <taxon>Polyangiales</taxon>
        <taxon>Sandaracinaceae</taxon>
        <taxon>Sandaracinus</taxon>
    </lineage>
</organism>
<dbReference type="EC" id="3.5.1.2" evidence="3 6"/>
<comment type="subunit">
    <text evidence="2 6">Homotetramer.</text>
</comment>
<feature type="binding site" evidence="6">
    <location>
        <position position="66"/>
    </location>
    <ligand>
        <name>substrate</name>
    </ligand>
</feature>
<dbReference type="OrthoDB" id="9788822at2"/>
<dbReference type="PANTHER" id="PTHR12544">
    <property type="entry name" value="GLUTAMINASE"/>
    <property type="match status" value="1"/>
</dbReference>
<name>A0A0F6W393_9BACT</name>
<dbReference type="Pfam" id="PF04960">
    <property type="entry name" value="Glutaminase"/>
    <property type="match status" value="1"/>
</dbReference>
<dbReference type="HAMAP" id="MF_00313">
    <property type="entry name" value="Glutaminase"/>
    <property type="match status" value="1"/>
</dbReference>
<comment type="similarity">
    <text evidence="1 6">Belongs to the glutaminase family.</text>
</comment>
<evidence type="ECO:0000313" key="8">
    <source>
        <dbReference type="Proteomes" id="UP000034883"/>
    </source>
</evidence>
<dbReference type="EMBL" id="CP011125">
    <property type="protein sequence ID" value="AKF06158.1"/>
    <property type="molecule type" value="Genomic_DNA"/>
</dbReference>
<dbReference type="NCBIfam" id="TIGR03814">
    <property type="entry name" value="Gln_ase"/>
    <property type="match status" value="1"/>
</dbReference>
<dbReference type="InterPro" id="IPR015868">
    <property type="entry name" value="Glutaminase"/>
</dbReference>
<evidence type="ECO:0000256" key="1">
    <source>
        <dbReference type="ARBA" id="ARBA00011076"/>
    </source>
</evidence>
<keyword evidence="4 6" id="KW-0378">Hydrolase</keyword>
<gene>
    <name evidence="6" type="primary">glsA</name>
    <name evidence="7" type="ORF">DB32_003307</name>
</gene>
<dbReference type="GO" id="GO:0004359">
    <property type="term" value="F:glutaminase activity"/>
    <property type="evidence" value="ECO:0007669"/>
    <property type="project" value="UniProtKB-UniRule"/>
</dbReference>
<evidence type="ECO:0000256" key="4">
    <source>
        <dbReference type="ARBA" id="ARBA00022801"/>
    </source>
</evidence>
<dbReference type="AlphaFoldDB" id="A0A0F6W393"/>
<feature type="binding site" evidence="6">
    <location>
        <position position="167"/>
    </location>
    <ligand>
        <name>substrate</name>
    </ligand>
</feature>
<evidence type="ECO:0000256" key="5">
    <source>
        <dbReference type="ARBA" id="ARBA00049534"/>
    </source>
</evidence>
<evidence type="ECO:0000313" key="7">
    <source>
        <dbReference type="EMBL" id="AKF06158.1"/>
    </source>
</evidence>
<dbReference type="RefSeq" id="WP_053233356.1">
    <property type="nucleotide sequence ID" value="NZ_CP011125.1"/>
</dbReference>
<feature type="binding site" evidence="6">
    <location>
        <position position="261"/>
    </location>
    <ligand>
        <name>substrate</name>
    </ligand>
</feature>
<accession>A0A0F6W393</accession>
<dbReference type="Proteomes" id="UP000034883">
    <property type="component" value="Chromosome"/>
</dbReference>
<feature type="binding site" evidence="6">
    <location>
        <position position="117"/>
    </location>
    <ligand>
        <name>substrate</name>
    </ligand>
</feature>
<dbReference type="GO" id="GO:0006543">
    <property type="term" value="P:L-glutamine catabolic process"/>
    <property type="evidence" value="ECO:0007669"/>
    <property type="project" value="TreeGrafter"/>
</dbReference>
<feature type="binding site" evidence="6">
    <location>
        <position position="160"/>
    </location>
    <ligand>
        <name>substrate</name>
    </ligand>
</feature>
<dbReference type="KEGG" id="samy:DB32_003307"/>
<keyword evidence="6" id="KW-0007">Acetylation</keyword>
<evidence type="ECO:0000256" key="2">
    <source>
        <dbReference type="ARBA" id="ARBA00011881"/>
    </source>
</evidence>
<dbReference type="Gene3D" id="3.40.710.10">
    <property type="entry name" value="DD-peptidase/beta-lactamase superfamily"/>
    <property type="match status" value="1"/>
</dbReference>
<reference evidence="7 8" key="1">
    <citation type="submission" date="2015-03" db="EMBL/GenBank/DDBJ databases">
        <title>Genome assembly of Sandaracinus amylolyticus DSM 53668.</title>
        <authorList>
            <person name="Sharma G."/>
            <person name="Subramanian S."/>
        </authorList>
    </citation>
    <scope>NUCLEOTIDE SEQUENCE [LARGE SCALE GENOMIC DNA]</scope>
    <source>
        <strain evidence="7 8">DSM 53668</strain>
    </source>
</reference>
<protein>
    <recommendedName>
        <fullName evidence="3 6">Glutaminase</fullName>
        <ecNumber evidence="3 6">3.5.1.2</ecNumber>
    </recommendedName>
</protein>
<dbReference type="GO" id="GO:0006537">
    <property type="term" value="P:glutamate biosynthetic process"/>
    <property type="evidence" value="ECO:0007669"/>
    <property type="project" value="TreeGrafter"/>
</dbReference>
<proteinExistence type="inferred from homology"/>
<comment type="catalytic activity">
    <reaction evidence="5 6">
        <text>L-glutamine + H2O = L-glutamate + NH4(+)</text>
        <dbReference type="Rhea" id="RHEA:15889"/>
        <dbReference type="ChEBI" id="CHEBI:15377"/>
        <dbReference type="ChEBI" id="CHEBI:28938"/>
        <dbReference type="ChEBI" id="CHEBI:29985"/>
        <dbReference type="ChEBI" id="CHEBI:58359"/>
        <dbReference type="EC" id="3.5.1.2"/>
    </reaction>
</comment>
<sequence>MATRETIEAVLAGAVERARACGEGEPATYIPELANAPLDALSAAITLRDGSIVRAGDDEHRFTFQSSAKLVLLAGLLEERGEDEVFRIVGREPSGGGFASLARLETHGPIPANPLINPGAIALASILEGHLEDRLAWIERWAERLYGDALPIQQRVLASERRTGDRNRSIAHFLKASGVIDGDVDEVLEVYFALCSIEGSVVEASRLAAILATGGLAPRSGERVLSQRTASTVVSIMATCGMYDESGAYLCATGLPAKSGVSGVIVAVATGRGGIAVASPRLNKKGGSVRGHLVLREISRELGWHFALPD</sequence>
<evidence type="ECO:0000256" key="6">
    <source>
        <dbReference type="HAMAP-Rule" id="MF_00313"/>
    </source>
</evidence>
<dbReference type="STRING" id="927083.DB32_003307"/>
<keyword evidence="8" id="KW-1185">Reference proteome</keyword>
<dbReference type="PANTHER" id="PTHR12544:SF29">
    <property type="entry name" value="GLUTAMINASE"/>
    <property type="match status" value="1"/>
</dbReference>
<feature type="binding site" evidence="6">
    <location>
        <position position="191"/>
    </location>
    <ligand>
        <name>substrate</name>
    </ligand>
</feature>